<dbReference type="EMBL" id="JAAALK010000081">
    <property type="protein sequence ID" value="KAG8090846.1"/>
    <property type="molecule type" value="Genomic_DNA"/>
</dbReference>
<evidence type="ECO:0000256" key="2">
    <source>
        <dbReference type="SAM" id="Phobius"/>
    </source>
</evidence>
<evidence type="ECO:0000313" key="3">
    <source>
        <dbReference type="EMBL" id="KAG8090846.1"/>
    </source>
</evidence>
<feature type="compositionally biased region" description="Low complexity" evidence="1">
    <location>
        <begin position="24"/>
        <end position="42"/>
    </location>
</feature>
<sequence length="222" mass="24495">MSESSSALSSPFDIGGHTCGGGVSPSRRTTTASSTCSTSASPQFRNTIGSASFWASISPSNTSPAPQTPWLTPSPVGTLRRAPSWQFRRLALTLSVVFVKHRPRTRLWWPSTTRSAPVHASRLGQWSTTWSPTGGASTSLPPHRCYRRSWRSSMRMGMRVSTARFIAFIVTFIFPTCVVWCRTLCSRVLLASGTNRSTYTPQDYLCHRQYHQPSRQTSASTS</sequence>
<reference evidence="3" key="2">
    <citation type="submission" date="2021-02" db="EMBL/GenBank/DDBJ databases">
        <authorList>
            <person name="Kimball J.A."/>
            <person name="Haas M.W."/>
            <person name="Macchietto M."/>
            <person name="Kono T."/>
            <person name="Duquette J."/>
            <person name="Shao M."/>
        </authorList>
    </citation>
    <scope>NUCLEOTIDE SEQUENCE</scope>
    <source>
        <tissue evidence="3">Fresh leaf tissue</tissue>
    </source>
</reference>
<keyword evidence="2" id="KW-0472">Membrane</keyword>
<evidence type="ECO:0000313" key="4">
    <source>
        <dbReference type="Proteomes" id="UP000729402"/>
    </source>
</evidence>
<accession>A0A8J5WLQ2</accession>
<organism evidence="3 4">
    <name type="scientific">Zizania palustris</name>
    <name type="common">Northern wild rice</name>
    <dbReference type="NCBI Taxonomy" id="103762"/>
    <lineage>
        <taxon>Eukaryota</taxon>
        <taxon>Viridiplantae</taxon>
        <taxon>Streptophyta</taxon>
        <taxon>Embryophyta</taxon>
        <taxon>Tracheophyta</taxon>
        <taxon>Spermatophyta</taxon>
        <taxon>Magnoliopsida</taxon>
        <taxon>Liliopsida</taxon>
        <taxon>Poales</taxon>
        <taxon>Poaceae</taxon>
        <taxon>BOP clade</taxon>
        <taxon>Oryzoideae</taxon>
        <taxon>Oryzeae</taxon>
        <taxon>Zizaniinae</taxon>
        <taxon>Zizania</taxon>
    </lineage>
</organism>
<proteinExistence type="predicted"/>
<protein>
    <submittedName>
        <fullName evidence="3">Uncharacterized protein</fullName>
    </submittedName>
</protein>
<dbReference type="Proteomes" id="UP000729402">
    <property type="component" value="Unassembled WGS sequence"/>
</dbReference>
<feature type="transmembrane region" description="Helical" evidence="2">
    <location>
        <begin position="156"/>
        <end position="174"/>
    </location>
</feature>
<dbReference type="AlphaFoldDB" id="A0A8J5WLQ2"/>
<evidence type="ECO:0000256" key="1">
    <source>
        <dbReference type="SAM" id="MobiDB-lite"/>
    </source>
</evidence>
<keyword evidence="4" id="KW-1185">Reference proteome</keyword>
<name>A0A8J5WLQ2_ZIZPA</name>
<reference evidence="3" key="1">
    <citation type="journal article" date="2021" name="bioRxiv">
        <title>Whole Genome Assembly and Annotation of Northern Wild Rice, Zizania palustris L., Supports a Whole Genome Duplication in the Zizania Genus.</title>
        <authorList>
            <person name="Haas M."/>
            <person name="Kono T."/>
            <person name="Macchietto M."/>
            <person name="Millas R."/>
            <person name="McGilp L."/>
            <person name="Shao M."/>
            <person name="Duquette J."/>
            <person name="Hirsch C.N."/>
            <person name="Kimball J."/>
        </authorList>
    </citation>
    <scope>NUCLEOTIDE SEQUENCE</scope>
    <source>
        <tissue evidence="3">Fresh leaf tissue</tissue>
    </source>
</reference>
<keyword evidence="2" id="KW-1133">Transmembrane helix</keyword>
<keyword evidence="2" id="KW-0812">Transmembrane</keyword>
<comment type="caution">
    <text evidence="3">The sequence shown here is derived from an EMBL/GenBank/DDBJ whole genome shotgun (WGS) entry which is preliminary data.</text>
</comment>
<feature type="region of interest" description="Disordered" evidence="1">
    <location>
        <begin position="1"/>
        <end position="42"/>
    </location>
</feature>
<gene>
    <name evidence="3" type="ORF">GUJ93_ZPchr0011g27707</name>
</gene>